<dbReference type="RefSeq" id="WP_055227276.1">
    <property type="nucleotide sequence ID" value="NZ_CAXSRP010000002.1"/>
</dbReference>
<evidence type="ECO:0000313" key="1">
    <source>
        <dbReference type="EMBL" id="CUO16494.1"/>
    </source>
</evidence>
<protein>
    <submittedName>
        <fullName evidence="1">Uncharacterized protein</fullName>
    </submittedName>
</protein>
<evidence type="ECO:0000313" key="2">
    <source>
        <dbReference type="Proteomes" id="UP000095706"/>
    </source>
</evidence>
<name>A0A174CTK6_9FIRM</name>
<reference evidence="1 2" key="1">
    <citation type="submission" date="2015-09" db="EMBL/GenBank/DDBJ databases">
        <authorList>
            <consortium name="Pathogen Informatics"/>
        </authorList>
    </citation>
    <scope>NUCLEOTIDE SEQUENCE [LARGE SCALE GENOMIC DNA]</scope>
    <source>
        <strain evidence="1 2">2789STDY5608849</strain>
    </source>
</reference>
<dbReference type="Proteomes" id="UP000095706">
    <property type="component" value="Unassembled WGS sequence"/>
</dbReference>
<accession>A0A174CTK6</accession>
<sequence length="75" mass="8554">MAFNPIKLMELKNLRDRFAQNHPKFVKFMSDLASSQIEEGTILEVTVKKPDGRTMVSNIKVTASDLEMLQAIKQM</sequence>
<gene>
    <name evidence="1" type="ORF">ERS852406_01398</name>
</gene>
<proteinExistence type="predicted"/>
<organism evidence="1 2">
    <name type="scientific">Fusicatenibacter saccharivorans</name>
    <dbReference type="NCBI Taxonomy" id="1150298"/>
    <lineage>
        <taxon>Bacteria</taxon>
        <taxon>Bacillati</taxon>
        <taxon>Bacillota</taxon>
        <taxon>Clostridia</taxon>
        <taxon>Lachnospirales</taxon>
        <taxon>Lachnospiraceae</taxon>
        <taxon>Fusicatenibacter</taxon>
    </lineage>
</organism>
<dbReference type="AlphaFoldDB" id="A0A174CTK6"/>
<dbReference type="EMBL" id="CYYV01000006">
    <property type="protein sequence ID" value="CUO16494.1"/>
    <property type="molecule type" value="Genomic_DNA"/>
</dbReference>